<keyword evidence="5" id="KW-0325">Glycoprotein</keyword>
<dbReference type="GO" id="GO:0016790">
    <property type="term" value="F:thiolester hydrolase activity"/>
    <property type="evidence" value="ECO:0007669"/>
    <property type="project" value="UniProtKB-ARBA"/>
</dbReference>
<feature type="chain" id="PRO_5025639410" description="palmitoyl-CoA hydrolase" evidence="10">
    <location>
        <begin position="21"/>
        <end position="286"/>
    </location>
</feature>
<evidence type="ECO:0000256" key="1">
    <source>
        <dbReference type="ARBA" id="ARBA00004371"/>
    </source>
</evidence>
<evidence type="ECO:0000256" key="9">
    <source>
        <dbReference type="ARBA" id="ARBA00093353"/>
    </source>
</evidence>
<keyword evidence="6" id="KW-0458">Lysosome</keyword>
<keyword evidence="4" id="KW-0378">Hydrolase</keyword>
<evidence type="ECO:0000256" key="6">
    <source>
        <dbReference type="ARBA" id="ARBA00023228"/>
    </source>
</evidence>
<protein>
    <recommendedName>
        <fullName evidence="7">palmitoyl-CoA hydrolase</fullName>
        <ecNumber evidence="7">3.1.2.2</ecNumber>
    </recommendedName>
</protein>
<dbReference type="AlphaFoldDB" id="A0A6B2EDG7"/>
<dbReference type="InterPro" id="IPR029058">
    <property type="entry name" value="AB_hydrolase_fold"/>
</dbReference>
<dbReference type="GO" id="GO:0005764">
    <property type="term" value="C:lysosome"/>
    <property type="evidence" value="ECO:0007669"/>
    <property type="project" value="UniProtKB-SubCell"/>
</dbReference>
<dbReference type="Pfam" id="PF02089">
    <property type="entry name" value="Palm_thioest"/>
    <property type="match status" value="1"/>
</dbReference>
<dbReference type="FunFam" id="3.40.50.1820:FF:000037">
    <property type="entry name" value="Lysosomal thioesterase PPT2 homolog"/>
    <property type="match status" value="1"/>
</dbReference>
<comment type="catalytic activity">
    <reaction evidence="8">
        <text>S-hexadecanoyl-N-acetylcysteamine + H2O = N-acetylcysteamine + hexadecanoate + H(+)</text>
        <dbReference type="Rhea" id="RHEA:84099"/>
        <dbReference type="ChEBI" id="CHEBI:7896"/>
        <dbReference type="ChEBI" id="CHEBI:15377"/>
        <dbReference type="ChEBI" id="CHEBI:15378"/>
        <dbReference type="ChEBI" id="CHEBI:74410"/>
        <dbReference type="ChEBI" id="CHEBI:233601"/>
    </reaction>
</comment>
<sequence length="286" mass="32707">MNCSQTVFLILSCLITSSSAYKPVFLLHGILTGAESMLIMEEEIKRHHPGTKVYMTDRFSGWSSLENSWHQVKELGEDLMEICEKHPEGIHLVGYSQGGLLARAILQTFTNHTVKNFISLSSPQAGQYGTEFLHLIFPSLTAKAAFELFYSFVGQHTSVGNYWNDPHHQELYYKYSNFLPYVNNAIVTTNSSQFREGLLKLDKMFLIGGPDDGVITPWQSSHFAYFDENDEIIPLHRRDIYKNDTIGLKTLEQDGRLQILSFPNVKHHQWHLDVKVIQKAVLPFLD</sequence>
<accession>A0A6B2EDG7</accession>
<comment type="function">
    <text evidence="9">Catalyzes the cleavage of thioester bonds from S-palmitoyl-CoA or S-palmitoyl-N-acetylcysteamine (unbranched structures) but does not have activity against palmitoylcysteine or palmitoylated proteins, branched structures or bulky head groups. Conversely, hydrolyzes both long and short chain fatty acyl-CoA substrate.</text>
</comment>
<organism evidence="11">
    <name type="scientific">Phlebotomus kandelakii</name>
    <dbReference type="NCBI Taxonomy" id="1109342"/>
    <lineage>
        <taxon>Eukaryota</taxon>
        <taxon>Metazoa</taxon>
        <taxon>Ecdysozoa</taxon>
        <taxon>Arthropoda</taxon>
        <taxon>Hexapoda</taxon>
        <taxon>Insecta</taxon>
        <taxon>Pterygota</taxon>
        <taxon>Neoptera</taxon>
        <taxon>Endopterygota</taxon>
        <taxon>Diptera</taxon>
        <taxon>Nematocera</taxon>
        <taxon>Psychodoidea</taxon>
        <taxon>Psychodidae</taxon>
        <taxon>Phlebotomus</taxon>
        <taxon>Larroussius</taxon>
    </lineage>
</organism>
<evidence type="ECO:0000256" key="7">
    <source>
        <dbReference type="ARBA" id="ARBA00038848"/>
    </source>
</evidence>
<dbReference type="SUPFAM" id="SSF53474">
    <property type="entry name" value="alpha/beta-Hydrolases"/>
    <property type="match status" value="1"/>
</dbReference>
<keyword evidence="3 10" id="KW-0732">Signal</keyword>
<evidence type="ECO:0000256" key="4">
    <source>
        <dbReference type="ARBA" id="ARBA00022801"/>
    </source>
</evidence>
<comment type="subcellular location">
    <subcellularLocation>
        <location evidence="1">Lysosome</location>
    </subcellularLocation>
</comment>
<dbReference type="Gene3D" id="3.40.50.1820">
    <property type="entry name" value="alpha/beta hydrolase"/>
    <property type="match status" value="1"/>
</dbReference>
<reference evidence="11" key="1">
    <citation type="submission" date="2019-10" db="EMBL/GenBank/DDBJ databases">
        <title>Short sand fly seasons in Tbilisi, Georgia, hinder development of host immunity to saliva of the visceral leishmaniasis vector Phlebotomus kandelakii.</title>
        <authorList>
            <person name="Oliveira F."/>
            <person name="Giorgobiani E."/>
            <person name="Guimaraes-Costa A.B."/>
            <person name="Abdeladhim M."/>
            <person name="Oristian J."/>
            <person name="Tskhvaradze L."/>
            <person name="Tsertsvadze N."/>
            <person name="Zakalashvili M."/>
            <person name="Valenzuela J.G."/>
            <person name="Kamhawi S."/>
        </authorList>
    </citation>
    <scope>NUCLEOTIDE SEQUENCE</scope>
    <source>
        <strain evidence="11">Wild-capture in Tbilisi</strain>
        <tissue evidence="11">Salivary glands</tissue>
    </source>
</reference>
<evidence type="ECO:0000256" key="5">
    <source>
        <dbReference type="ARBA" id="ARBA00023180"/>
    </source>
</evidence>
<evidence type="ECO:0000256" key="10">
    <source>
        <dbReference type="SAM" id="SignalP"/>
    </source>
</evidence>
<feature type="signal peptide" evidence="10">
    <location>
        <begin position="1"/>
        <end position="20"/>
    </location>
</feature>
<dbReference type="GO" id="GO:0098599">
    <property type="term" value="F:palmitoyl hydrolase activity"/>
    <property type="evidence" value="ECO:0007669"/>
    <property type="project" value="UniProtKB-ARBA"/>
</dbReference>
<dbReference type="PANTHER" id="PTHR11247:SF27">
    <property type="entry name" value="LYSOSOMAL THIOESTERASE PPT2"/>
    <property type="match status" value="1"/>
</dbReference>
<name>A0A6B2EDG7_9DIPT</name>
<proteinExistence type="inferred from homology"/>
<evidence type="ECO:0000256" key="3">
    <source>
        <dbReference type="ARBA" id="ARBA00022729"/>
    </source>
</evidence>
<dbReference type="PANTHER" id="PTHR11247">
    <property type="entry name" value="PALMITOYL-PROTEIN THIOESTERASE/DOLICHYLDIPHOSPHATASE 1"/>
    <property type="match status" value="1"/>
</dbReference>
<evidence type="ECO:0000313" key="11">
    <source>
        <dbReference type="EMBL" id="NBJ60383.1"/>
    </source>
</evidence>
<dbReference type="EC" id="3.1.2.2" evidence="7"/>
<evidence type="ECO:0000256" key="2">
    <source>
        <dbReference type="ARBA" id="ARBA00010758"/>
    </source>
</evidence>
<evidence type="ECO:0000256" key="8">
    <source>
        <dbReference type="ARBA" id="ARBA00093223"/>
    </source>
</evidence>
<comment type="similarity">
    <text evidence="2">Belongs to the palmitoyl-protein thioesterase family.</text>
</comment>
<dbReference type="EMBL" id="GIFK01002680">
    <property type="protein sequence ID" value="NBJ60383.1"/>
    <property type="molecule type" value="Transcribed_RNA"/>
</dbReference>